<dbReference type="InterPro" id="IPR016181">
    <property type="entry name" value="Acyl_CoA_acyltransferase"/>
</dbReference>
<dbReference type="PANTHER" id="PTHR41368:SF1">
    <property type="entry name" value="PROTEIN YGHO"/>
    <property type="match status" value="1"/>
</dbReference>
<reference evidence="2 3" key="1">
    <citation type="submission" date="2019-09" db="EMBL/GenBank/DDBJ databases">
        <title>NBRP : Genome information of microbial organism related human and environment.</title>
        <authorList>
            <person name="Hattori M."/>
            <person name="Oshima K."/>
            <person name="Inaba H."/>
            <person name="Suda W."/>
            <person name="Sakamoto M."/>
            <person name="Iino T."/>
            <person name="Kitahara M."/>
            <person name="Oshida Y."/>
            <person name="Iida T."/>
            <person name="Kudo T."/>
            <person name="Itoh T."/>
            <person name="Ohkuma M."/>
        </authorList>
    </citation>
    <scope>NUCLEOTIDE SEQUENCE [LARGE SCALE GENOMIC DNA]</scope>
    <source>
        <strain evidence="2 3">Q-1</strain>
    </source>
</reference>
<dbReference type="GO" id="GO:0016747">
    <property type="term" value="F:acyltransferase activity, transferring groups other than amino-acyl groups"/>
    <property type="evidence" value="ECO:0007669"/>
    <property type="project" value="InterPro"/>
</dbReference>
<feature type="domain" description="N-acetyltransferase" evidence="1">
    <location>
        <begin position="7"/>
        <end position="186"/>
    </location>
</feature>
<dbReference type="InterPro" id="IPR039968">
    <property type="entry name" value="BcerS-like"/>
</dbReference>
<comment type="caution">
    <text evidence="2">The sequence shown here is derived from an EMBL/GenBank/DDBJ whole genome shotgun (WGS) entry which is preliminary data.</text>
</comment>
<dbReference type="RefSeq" id="WP_150006914.1">
    <property type="nucleotide sequence ID" value="NZ_BKCN01000004.1"/>
</dbReference>
<keyword evidence="3" id="KW-1185">Reference proteome</keyword>
<dbReference type="Pfam" id="PF00583">
    <property type="entry name" value="Acetyltransf_1"/>
    <property type="match status" value="1"/>
</dbReference>
<dbReference type="SUPFAM" id="SSF55729">
    <property type="entry name" value="Acyl-CoA N-acyltransferases (Nat)"/>
    <property type="match status" value="1"/>
</dbReference>
<name>A0A5A7N807_9PROT</name>
<proteinExistence type="predicted"/>
<gene>
    <name evidence="2" type="ORF">JCM17846_12020</name>
</gene>
<evidence type="ECO:0000313" key="2">
    <source>
        <dbReference type="EMBL" id="GER03520.1"/>
    </source>
</evidence>
<dbReference type="InterPro" id="IPR000182">
    <property type="entry name" value="GNAT_dom"/>
</dbReference>
<accession>A0A5A7N807</accession>
<dbReference type="AlphaFoldDB" id="A0A5A7N807"/>
<dbReference type="EMBL" id="BKCN01000004">
    <property type="protein sequence ID" value="GER03520.1"/>
    <property type="molecule type" value="Genomic_DNA"/>
</dbReference>
<dbReference type="Gene3D" id="3.40.630.30">
    <property type="match status" value="1"/>
</dbReference>
<evidence type="ECO:0000313" key="3">
    <source>
        <dbReference type="Proteomes" id="UP000324996"/>
    </source>
</evidence>
<organism evidence="2 3">
    <name type="scientific">Iodidimonas nitroreducens</name>
    <dbReference type="NCBI Taxonomy" id="1236968"/>
    <lineage>
        <taxon>Bacteria</taxon>
        <taxon>Pseudomonadati</taxon>
        <taxon>Pseudomonadota</taxon>
        <taxon>Alphaproteobacteria</taxon>
        <taxon>Iodidimonadales</taxon>
        <taxon>Iodidimonadaceae</taxon>
        <taxon>Iodidimonas</taxon>
    </lineage>
</organism>
<evidence type="ECO:0000259" key="1">
    <source>
        <dbReference type="PROSITE" id="PS51186"/>
    </source>
</evidence>
<dbReference type="Proteomes" id="UP000324996">
    <property type="component" value="Unassembled WGS sequence"/>
</dbReference>
<dbReference type="PROSITE" id="PS51186">
    <property type="entry name" value="GNAT"/>
    <property type="match status" value="1"/>
</dbReference>
<sequence length="355" mass="40343">MSLYGAIALSEVKAKKDLKTFIRVAEEIYAQDPCWVKPLMIERLALLDRTKNPYFDHARAAYWIAWKNGRPVGRISAQIDQLAQKHRGDSIGHFGMIEAIDDRAVFATLLGKAEDWLKAAGCTRIEGPYNLSSNGECGLLVDGFDTPPVLMMGHARPYYQKHLMALGYAKAKDLLAYELDLLKPLPPRLARFIKTVEQNEKITLRQIDMRRYQDELHKIIDIYNDAWSDNWGFVPLTAEEATHLAQDIKPIVAPHRVRLCEVDGKPMGMFVTLPDVNMVLRSFNGRLLPLGWLRLLSGLFISYPKRLRVPLMGVRKIMQKSRYSAALALMMIEHTRRDVVRRGGAMGGIILDFGR</sequence>
<protein>
    <recommendedName>
        <fullName evidence="1">N-acetyltransferase domain-containing protein</fullName>
    </recommendedName>
</protein>
<dbReference type="PANTHER" id="PTHR41368">
    <property type="entry name" value="PROTEIN YGHO"/>
    <property type="match status" value="1"/>
</dbReference>